<gene>
    <name evidence="3" type="ORF">AB1Y20_010722</name>
</gene>
<dbReference type="SUPFAM" id="SSF117281">
    <property type="entry name" value="Kelch motif"/>
    <property type="match status" value="1"/>
</dbReference>
<dbReference type="PANTHER" id="PTHR46344:SF27">
    <property type="entry name" value="KELCH REPEAT SUPERFAMILY PROTEIN"/>
    <property type="match status" value="1"/>
</dbReference>
<name>A0AB34IPB4_PRYPA</name>
<keyword evidence="1" id="KW-0880">Kelch repeat</keyword>
<evidence type="ECO:0000313" key="3">
    <source>
        <dbReference type="EMBL" id="KAL1504316.1"/>
    </source>
</evidence>
<dbReference type="EMBL" id="JBGBPQ010000020">
    <property type="protein sequence ID" value="KAL1504316.1"/>
    <property type="molecule type" value="Genomic_DNA"/>
</dbReference>
<proteinExistence type="predicted"/>
<dbReference type="InterPro" id="IPR015915">
    <property type="entry name" value="Kelch-typ_b-propeller"/>
</dbReference>
<keyword evidence="2" id="KW-0677">Repeat</keyword>
<comment type="caution">
    <text evidence="3">The sequence shown here is derived from an EMBL/GenBank/DDBJ whole genome shotgun (WGS) entry which is preliminary data.</text>
</comment>
<evidence type="ECO:0000313" key="4">
    <source>
        <dbReference type="Proteomes" id="UP001515480"/>
    </source>
</evidence>
<reference evidence="3 4" key="1">
    <citation type="journal article" date="2024" name="Science">
        <title>Giant polyketide synthase enzymes in the biosynthesis of giant marine polyether toxins.</title>
        <authorList>
            <person name="Fallon T.R."/>
            <person name="Shende V.V."/>
            <person name="Wierzbicki I.H."/>
            <person name="Pendleton A.L."/>
            <person name="Watervoot N.F."/>
            <person name="Auber R.P."/>
            <person name="Gonzalez D.J."/>
            <person name="Wisecaver J.H."/>
            <person name="Moore B.S."/>
        </authorList>
    </citation>
    <scope>NUCLEOTIDE SEQUENCE [LARGE SCALE GENOMIC DNA]</scope>
    <source>
        <strain evidence="3 4">12B1</strain>
    </source>
</reference>
<evidence type="ECO:0000256" key="1">
    <source>
        <dbReference type="ARBA" id="ARBA00022441"/>
    </source>
</evidence>
<organism evidence="3 4">
    <name type="scientific">Prymnesium parvum</name>
    <name type="common">Toxic golden alga</name>
    <dbReference type="NCBI Taxonomy" id="97485"/>
    <lineage>
        <taxon>Eukaryota</taxon>
        <taxon>Haptista</taxon>
        <taxon>Haptophyta</taxon>
        <taxon>Prymnesiophyceae</taxon>
        <taxon>Prymnesiales</taxon>
        <taxon>Prymnesiaceae</taxon>
        <taxon>Prymnesium</taxon>
    </lineage>
</organism>
<dbReference type="AlphaFoldDB" id="A0AB34IPB4"/>
<accession>A0AB34IPB4</accession>
<evidence type="ECO:0000256" key="2">
    <source>
        <dbReference type="ARBA" id="ARBA00022737"/>
    </source>
</evidence>
<sequence length="512" mass="54248">MLATEQLAQRLASLALAADEIVIIVGDEGAAGFKLEPAVVLSPLCDGEGRLHVRCLHRPHSLLVARRHLLRAAHPRERAALLTRVVWEKQLELRVVRTLLLDSLRGEEGLALQIASHFPPRQTMALTTGFARGRLIPNWSCAVLTDGGLAWRPIHGESAQVYNAEAVSDGIVRIDCAVVDLGAGRFLVAGGCDDHPSRAQRFFSSAFMYDALTHAATPIADMLCIRHGCGGARIGEKVYIVGGEYADSRPTRSFCSVYDLQRDEWSALEADLNASTSINRAITRSRVAFAPVGAVWGRLVVLVEGSPIAFNPQQPAAGWRLCAPSSVTEQLQLGETAMASVEWGEHLIVAAGRGGARPCNVGALSFAYPPTSSASVGLAAAGGVGGRMEQPRCDGAAEEETVPAWSIGRWASLGAVGATSRVGCGLAVVHGRLYVSGGVDETSAEFDGSVKRWQGTLDDLPSAHGASLQGGALLALGREEPIDCTRPWTHVNGLDLPTAMHAHSALTVPMLP</sequence>
<dbReference type="PANTHER" id="PTHR46344">
    <property type="entry name" value="OS02G0202900 PROTEIN"/>
    <property type="match status" value="1"/>
</dbReference>
<keyword evidence="4" id="KW-1185">Reference proteome</keyword>
<dbReference type="Gene3D" id="2.120.10.80">
    <property type="entry name" value="Kelch-type beta propeller"/>
    <property type="match status" value="1"/>
</dbReference>
<protein>
    <submittedName>
        <fullName evidence="3">Uncharacterized protein</fullName>
    </submittedName>
</protein>
<dbReference type="Proteomes" id="UP001515480">
    <property type="component" value="Unassembled WGS sequence"/>
</dbReference>